<reference evidence="7 8" key="1">
    <citation type="submission" date="2018-05" db="EMBL/GenBank/DDBJ databases">
        <title>Leucothrix arctica sp. nov., isolated from Arctic seawater.</title>
        <authorList>
            <person name="Choi A."/>
            <person name="Baek K."/>
        </authorList>
    </citation>
    <scope>NUCLEOTIDE SEQUENCE [LARGE SCALE GENOMIC DNA]</scope>
    <source>
        <strain evidence="7 8">IMCC9719</strain>
    </source>
</reference>
<comment type="caution">
    <text evidence="7">The sequence shown here is derived from an EMBL/GenBank/DDBJ whole genome shotgun (WGS) entry which is preliminary data.</text>
</comment>
<dbReference type="Gene3D" id="3.40.640.10">
    <property type="entry name" value="Type I PLP-dependent aspartate aminotransferase-like (Major domain)"/>
    <property type="match status" value="1"/>
</dbReference>
<evidence type="ECO:0000256" key="4">
    <source>
        <dbReference type="RuleBase" id="RU003693"/>
    </source>
</evidence>
<dbReference type="PANTHER" id="PTHR13693">
    <property type="entry name" value="CLASS II AMINOTRANSFERASE/8-AMINO-7-OXONONANOATE SYNTHASE"/>
    <property type="match status" value="1"/>
</dbReference>
<dbReference type="OrthoDB" id="9807157at2"/>
<dbReference type="AlphaFoldDB" id="A0A317C9G4"/>
<evidence type="ECO:0000256" key="1">
    <source>
        <dbReference type="ARBA" id="ARBA00001933"/>
    </source>
</evidence>
<dbReference type="RefSeq" id="WP_109824031.1">
    <property type="nucleotide sequence ID" value="NZ_QGKL01000037.1"/>
</dbReference>
<organism evidence="7 8">
    <name type="scientific">Leucothrix arctica</name>
    <dbReference type="NCBI Taxonomy" id="1481894"/>
    <lineage>
        <taxon>Bacteria</taxon>
        <taxon>Pseudomonadati</taxon>
        <taxon>Pseudomonadota</taxon>
        <taxon>Gammaproteobacteria</taxon>
        <taxon>Thiotrichales</taxon>
        <taxon>Thiotrichaceae</taxon>
        <taxon>Leucothrix</taxon>
    </lineage>
</organism>
<dbReference type="PROSITE" id="PS00599">
    <property type="entry name" value="AA_TRANSFER_CLASS_2"/>
    <property type="match status" value="1"/>
</dbReference>
<feature type="region of interest" description="Disordered" evidence="5">
    <location>
        <begin position="21"/>
        <end position="44"/>
    </location>
</feature>
<evidence type="ECO:0000256" key="2">
    <source>
        <dbReference type="ARBA" id="ARBA00022679"/>
    </source>
</evidence>
<dbReference type="GO" id="GO:0016740">
    <property type="term" value="F:transferase activity"/>
    <property type="evidence" value="ECO:0007669"/>
    <property type="project" value="UniProtKB-KW"/>
</dbReference>
<comment type="cofactor">
    <cofactor evidence="1 4">
        <name>pyridoxal 5'-phosphate</name>
        <dbReference type="ChEBI" id="CHEBI:597326"/>
    </cofactor>
</comment>
<comment type="similarity">
    <text evidence="4">Belongs to the class-II pyridoxal-phosphate-dependent aminotransferase family.</text>
</comment>
<feature type="domain" description="Aminotransferase class I/classII large" evidence="6">
    <location>
        <begin position="97"/>
        <end position="440"/>
    </location>
</feature>
<dbReference type="Proteomes" id="UP000245506">
    <property type="component" value="Unassembled WGS sequence"/>
</dbReference>
<evidence type="ECO:0000313" key="8">
    <source>
        <dbReference type="Proteomes" id="UP000245506"/>
    </source>
</evidence>
<dbReference type="InterPro" id="IPR050087">
    <property type="entry name" value="AON_synthase_class-II"/>
</dbReference>
<evidence type="ECO:0000256" key="3">
    <source>
        <dbReference type="ARBA" id="ARBA00022898"/>
    </source>
</evidence>
<dbReference type="InterPro" id="IPR004839">
    <property type="entry name" value="Aminotransferase_I/II_large"/>
</dbReference>
<keyword evidence="8" id="KW-1185">Reference proteome</keyword>
<evidence type="ECO:0000259" key="6">
    <source>
        <dbReference type="Pfam" id="PF00155"/>
    </source>
</evidence>
<dbReference type="CDD" id="cd06454">
    <property type="entry name" value="KBL_like"/>
    <property type="match status" value="1"/>
</dbReference>
<name>A0A317C9G4_9GAMM</name>
<keyword evidence="2" id="KW-0808">Transferase</keyword>
<accession>A0A317C9G4</accession>
<proteinExistence type="inferred from homology"/>
<dbReference type="GO" id="GO:0030170">
    <property type="term" value="F:pyridoxal phosphate binding"/>
    <property type="evidence" value="ECO:0007669"/>
    <property type="project" value="InterPro"/>
</dbReference>
<evidence type="ECO:0000313" key="7">
    <source>
        <dbReference type="EMBL" id="PWQ95009.1"/>
    </source>
</evidence>
<keyword evidence="3 4" id="KW-0663">Pyridoxal phosphate</keyword>
<dbReference type="EMBL" id="QGKL01000037">
    <property type="protein sequence ID" value="PWQ95009.1"/>
    <property type="molecule type" value="Genomic_DNA"/>
</dbReference>
<sequence>MSKFKKNGLSDATKELLLNKALNAKQKKQKQQQEKPADPTKGIFSKSINKKWTSFEQFDGYKEIEFMEKGGKTLGINSPFFKTHDGIASATSRINGKDYINFSSYNYLGFGGHPEVIKASQDALERYGTTVSASRMVSGERTVQQSLEKEIANLYQVDDALTFVSGHATNVSVIGYLFGPKDLILHDSLAHNSILQGAQLSGAKRIPFRHNDWQHLEDLLSGNRSNFERVLVVIEGLYSMDGDIPDLEKFVEIKKRHHAFLMVDEAHSMGVLGNTGRGIAEHLDIDFKSIDIWMGTLSKSFASCGGYIAGEHALIKHLRHYAPGFLYSVGIAPPLAAASLKSIKLMNNQPERVKRLQSRGELFLRLAKEAGIDTGKSEGYSVIPAMAGSSKKAVELSNIMFDAGINVQPILRPAVEDKAARLRFFISSEHTDVQITTTIQTLSTALNDLK</sequence>
<dbReference type="InterPro" id="IPR001917">
    <property type="entry name" value="Aminotrans_II_pyridoxalP_BS"/>
</dbReference>
<protein>
    <submittedName>
        <fullName evidence="7">8-amino-7-oxononanoate synthase</fullName>
    </submittedName>
</protein>
<dbReference type="Gene3D" id="3.90.1150.10">
    <property type="entry name" value="Aspartate Aminotransferase, domain 1"/>
    <property type="match status" value="1"/>
</dbReference>
<dbReference type="InterPro" id="IPR015422">
    <property type="entry name" value="PyrdxlP-dep_Trfase_small"/>
</dbReference>
<evidence type="ECO:0000256" key="5">
    <source>
        <dbReference type="SAM" id="MobiDB-lite"/>
    </source>
</evidence>
<dbReference type="SUPFAM" id="SSF53383">
    <property type="entry name" value="PLP-dependent transferases"/>
    <property type="match status" value="1"/>
</dbReference>
<dbReference type="InterPro" id="IPR015424">
    <property type="entry name" value="PyrdxlP-dep_Trfase"/>
</dbReference>
<dbReference type="Pfam" id="PF00155">
    <property type="entry name" value="Aminotran_1_2"/>
    <property type="match status" value="1"/>
</dbReference>
<gene>
    <name evidence="7" type="ORF">DKT75_13830</name>
</gene>
<dbReference type="PANTHER" id="PTHR13693:SF3">
    <property type="entry name" value="LD36009P"/>
    <property type="match status" value="1"/>
</dbReference>
<dbReference type="InterPro" id="IPR015421">
    <property type="entry name" value="PyrdxlP-dep_Trfase_major"/>
</dbReference>